<dbReference type="Gene3D" id="3.60.60.10">
    <property type="entry name" value="Penicillin V Acylase, Chain A"/>
    <property type="match status" value="1"/>
</dbReference>
<dbReference type="PANTHER" id="PTHR34180">
    <property type="entry name" value="PEPTIDASE C45"/>
    <property type="match status" value="1"/>
</dbReference>
<dbReference type="FunCoup" id="A0A2J7PUW2">
    <property type="interactions" value="169"/>
</dbReference>
<name>A0A2J7PUW2_9NEOP</name>
<evidence type="ECO:0000313" key="2">
    <source>
        <dbReference type="EMBL" id="PNF20122.1"/>
    </source>
</evidence>
<sequence length="402" mass="44322">MPVVEKIGRRNSIPILYTRGTHYEVGFDVGRTFSSLIHSFLAASPNLNKVLLPLYETDAGKKVYEETLTSVHKSFPQYVREMEGTADGAQVPFHKLFLLHIYEMLPNVLGQESANSHGTGCSTVCCNHPGEEILGHTEDALAEVLNHFYFVSAHIISDLPQGRWKVTEERFTSLCYAGHLPGYTMSYNHHGFVYSVNVISAKILASGKTPRSFLTRALLAAENFAHAQEILRDSGCGAGDAVSINMTFLNQEGDRLFHNAEVGPPVGAANESSLSIFTTSPGEHIFHCNKYLRLQIPEAGGEIMTSSDHRHAAMKCFPHPASRKDVINILGDQSNKEYPIFQESGDDDYVKTVAVGIFDCVRQTWSIYADNPKTNEPVVVLPLQLKSPSKVIGCCPTPNLQV</sequence>
<evidence type="ECO:0000313" key="3">
    <source>
        <dbReference type="Proteomes" id="UP000235965"/>
    </source>
</evidence>
<accession>A0A2J7PUW2</accession>
<dbReference type="AlphaFoldDB" id="A0A2J7PUW2"/>
<dbReference type="InParanoid" id="A0A2J7PUW2"/>
<comment type="caution">
    <text evidence="2">The sequence shown here is derived from an EMBL/GenBank/DDBJ whole genome shotgun (WGS) entry which is preliminary data.</text>
</comment>
<keyword evidence="3" id="KW-1185">Reference proteome</keyword>
<dbReference type="InterPro" id="IPR047801">
    <property type="entry name" value="Peptidase_C45"/>
</dbReference>
<feature type="domain" description="Peptidase C45 hydrolase" evidence="1">
    <location>
        <begin position="127"/>
        <end position="373"/>
    </location>
</feature>
<proteinExistence type="predicted"/>
<dbReference type="InterPro" id="IPR005079">
    <property type="entry name" value="Peptidase_C45_hydrolase"/>
</dbReference>
<dbReference type="OrthoDB" id="189997at2759"/>
<dbReference type="EMBL" id="NEVH01021191">
    <property type="protein sequence ID" value="PNF20122.1"/>
    <property type="molecule type" value="Genomic_DNA"/>
</dbReference>
<dbReference type="Pfam" id="PF03417">
    <property type="entry name" value="AAT"/>
    <property type="match status" value="1"/>
</dbReference>
<dbReference type="NCBIfam" id="NF040521">
    <property type="entry name" value="C45_proenzyme"/>
    <property type="match status" value="1"/>
</dbReference>
<reference evidence="2 3" key="1">
    <citation type="submission" date="2017-12" db="EMBL/GenBank/DDBJ databases">
        <title>Hemimetabolous genomes reveal molecular basis of termite eusociality.</title>
        <authorList>
            <person name="Harrison M.C."/>
            <person name="Jongepier E."/>
            <person name="Robertson H.M."/>
            <person name="Arning N."/>
            <person name="Bitard-Feildel T."/>
            <person name="Chao H."/>
            <person name="Childers C.P."/>
            <person name="Dinh H."/>
            <person name="Doddapaneni H."/>
            <person name="Dugan S."/>
            <person name="Gowin J."/>
            <person name="Greiner C."/>
            <person name="Han Y."/>
            <person name="Hu H."/>
            <person name="Hughes D.S.T."/>
            <person name="Huylmans A.-K."/>
            <person name="Kemena C."/>
            <person name="Kremer L.P.M."/>
            <person name="Lee S.L."/>
            <person name="Lopez-Ezquerra A."/>
            <person name="Mallet L."/>
            <person name="Monroy-Kuhn J.M."/>
            <person name="Moser A."/>
            <person name="Murali S.C."/>
            <person name="Muzny D.M."/>
            <person name="Otani S."/>
            <person name="Piulachs M.-D."/>
            <person name="Poelchau M."/>
            <person name="Qu J."/>
            <person name="Schaub F."/>
            <person name="Wada-Katsumata A."/>
            <person name="Worley K.C."/>
            <person name="Xie Q."/>
            <person name="Ylla G."/>
            <person name="Poulsen M."/>
            <person name="Gibbs R.A."/>
            <person name="Schal C."/>
            <person name="Richards S."/>
            <person name="Belles X."/>
            <person name="Korb J."/>
            <person name="Bornberg-Bauer E."/>
        </authorList>
    </citation>
    <scope>NUCLEOTIDE SEQUENCE [LARGE SCALE GENOMIC DNA]</scope>
    <source>
        <tissue evidence="2">Whole body</tissue>
    </source>
</reference>
<organism evidence="2 3">
    <name type="scientific">Cryptotermes secundus</name>
    <dbReference type="NCBI Taxonomy" id="105785"/>
    <lineage>
        <taxon>Eukaryota</taxon>
        <taxon>Metazoa</taxon>
        <taxon>Ecdysozoa</taxon>
        <taxon>Arthropoda</taxon>
        <taxon>Hexapoda</taxon>
        <taxon>Insecta</taxon>
        <taxon>Pterygota</taxon>
        <taxon>Neoptera</taxon>
        <taxon>Polyneoptera</taxon>
        <taxon>Dictyoptera</taxon>
        <taxon>Blattodea</taxon>
        <taxon>Blattoidea</taxon>
        <taxon>Termitoidae</taxon>
        <taxon>Kalotermitidae</taxon>
        <taxon>Cryptotermitinae</taxon>
        <taxon>Cryptotermes</taxon>
    </lineage>
</organism>
<dbReference type="Gene3D" id="1.10.10.2120">
    <property type="match status" value="1"/>
</dbReference>
<protein>
    <recommendedName>
        <fullName evidence="1">Peptidase C45 hydrolase domain-containing protein</fullName>
    </recommendedName>
</protein>
<dbReference type="Proteomes" id="UP000235965">
    <property type="component" value="Unassembled WGS sequence"/>
</dbReference>
<dbReference type="InterPro" id="IPR047794">
    <property type="entry name" value="C45_proenzyme-like"/>
</dbReference>
<gene>
    <name evidence="2" type="ORF">B7P43_G04751</name>
</gene>
<dbReference type="PANTHER" id="PTHR34180:SF1">
    <property type="entry name" value="BETA-ALANYL-DOPAMINE_CARCININE HYDROLASE"/>
    <property type="match status" value="1"/>
</dbReference>
<dbReference type="STRING" id="105785.A0A2J7PUW2"/>
<evidence type="ECO:0000259" key="1">
    <source>
        <dbReference type="Pfam" id="PF03417"/>
    </source>
</evidence>